<dbReference type="AlphaFoldDB" id="A0A1Z1MCU5"/>
<dbReference type="InterPro" id="IPR034704">
    <property type="entry name" value="Ribosomal_bL28/bL31-like_sf"/>
</dbReference>
<accession>A0A1Z1MCU5</accession>
<organism evidence="6">
    <name type="scientific">Chondria sp.</name>
    <name type="common">in: red algae</name>
    <dbReference type="NCBI Taxonomy" id="1982705"/>
    <lineage>
        <taxon>Eukaryota</taxon>
        <taxon>Rhodophyta</taxon>
        <taxon>Florideophyceae</taxon>
        <taxon>Rhodymeniophycidae</taxon>
        <taxon>Ceramiales</taxon>
        <taxon>Rhodomelaceae</taxon>
        <taxon>Chondrieae</taxon>
        <taxon>Chondria</taxon>
    </lineage>
</organism>
<gene>
    <name evidence="5 6" type="primary">rpl28</name>
</gene>
<comment type="subcellular location">
    <subcellularLocation>
        <location evidence="5">Plastid</location>
        <location evidence="5">Chloroplast</location>
    </subcellularLocation>
</comment>
<evidence type="ECO:0000256" key="2">
    <source>
        <dbReference type="ARBA" id="ARBA00022980"/>
    </source>
</evidence>
<dbReference type="NCBIfam" id="TIGR00009">
    <property type="entry name" value="L28"/>
    <property type="match status" value="1"/>
</dbReference>
<dbReference type="Pfam" id="PF00830">
    <property type="entry name" value="Ribosomal_L28"/>
    <property type="match status" value="1"/>
</dbReference>
<dbReference type="GO" id="GO:0009507">
    <property type="term" value="C:chloroplast"/>
    <property type="evidence" value="ECO:0007669"/>
    <property type="project" value="UniProtKB-SubCell"/>
</dbReference>
<evidence type="ECO:0000256" key="4">
    <source>
        <dbReference type="ARBA" id="ARBA00035265"/>
    </source>
</evidence>
<keyword evidence="2 5" id="KW-0689">Ribosomal protein</keyword>
<dbReference type="InterPro" id="IPR026569">
    <property type="entry name" value="Ribosomal_bL28"/>
</dbReference>
<dbReference type="InterPro" id="IPR037147">
    <property type="entry name" value="Ribosomal_bL28_sf"/>
</dbReference>
<evidence type="ECO:0000313" key="6">
    <source>
        <dbReference type="EMBL" id="ARW63702.1"/>
    </source>
</evidence>
<dbReference type="GO" id="GO:0003735">
    <property type="term" value="F:structural constituent of ribosome"/>
    <property type="evidence" value="ECO:0007669"/>
    <property type="project" value="InterPro"/>
</dbReference>
<evidence type="ECO:0000256" key="1">
    <source>
        <dbReference type="ARBA" id="ARBA00008760"/>
    </source>
</evidence>
<dbReference type="EMBL" id="MF101429">
    <property type="protein sequence ID" value="ARW63702.1"/>
    <property type="molecule type" value="Genomic_DNA"/>
</dbReference>
<reference evidence="6" key="1">
    <citation type="journal article" date="2017" name="J. Phycol.">
        <title>Analysis of chloroplast genomes and a supermatrix inform reclassification of the Rhodomelaceae (Rhodophyta).</title>
        <authorList>
            <person name="Diaz-Tapia P."/>
            <person name="Maggs C.A."/>
            <person name="West J.A."/>
            <person name="Verbruggen H."/>
        </authorList>
    </citation>
    <scope>NUCLEOTIDE SEQUENCE</scope>
    <source>
        <strain evidence="6">PD620</strain>
    </source>
</reference>
<evidence type="ECO:0000256" key="3">
    <source>
        <dbReference type="ARBA" id="ARBA00023274"/>
    </source>
</evidence>
<keyword evidence="3 5" id="KW-0687">Ribonucleoprotein</keyword>
<dbReference type="GO" id="GO:1990904">
    <property type="term" value="C:ribonucleoprotein complex"/>
    <property type="evidence" value="ECO:0007669"/>
    <property type="project" value="UniProtKB-KW"/>
</dbReference>
<keyword evidence="6" id="KW-0150">Chloroplast</keyword>
<dbReference type="SUPFAM" id="SSF143800">
    <property type="entry name" value="L28p-like"/>
    <property type="match status" value="1"/>
</dbReference>
<keyword evidence="6" id="KW-0934">Plastid</keyword>
<evidence type="ECO:0000256" key="5">
    <source>
        <dbReference type="HAMAP-Rule" id="MF_00373"/>
    </source>
</evidence>
<name>A0A1Z1MCU5_9FLOR</name>
<dbReference type="GO" id="GO:0006412">
    <property type="term" value="P:translation"/>
    <property type="evidence" value="ECO:0007669"/>
    <property type="project" value="UniProtKB-UniRule"/>
</dbReference>
<proteinExistence type="inferred from homology"/>
<dbReference type="Gene3D" id="2.30.170.40">
    <property type="entry name" value="Ribosomal protein L28/L24"/>
    <property type="match status" value="1"/>
</dbReference>
<dbReference type="GO" id="GO:0005840">
    <property type="term" value="C:ribosome"/>
    <property type="evidence" value="ECO:0007669"/>
    <property type="project" value="UniProtKB-KW"/>
</dbReference>
<protein>
    <recommendedName>
        <fullName evidence="4 5">Large ribosomal subunit protein bL28c</fullName>
    </recommendedName>
</protein>
<comment type="similarity">
    <text evidence="1 5">Belongs to the bacterial ribosomal protein bL28 family.</text>
</comment>
<dbReference type="HAMAP" id="MF_00373">
    <property type="entry name" value="Ribosomal_bL28"/>
    <property type="match status" value="1"/>
</dbReference>
<geneLocation type="chloroplast" evidence="6"/>
<dbReference type="InterPro" id="IPR001383">
    <property type="entry name" value="Ribosomal_bL28_bact-type"/>
</dbReference>
<sequence length="64" mass="7657">MSKICVVSGRKKNNGYKISHSHVRNKKKQEINLHYKKVWSQKKQCWIKLRISTKVIKSLHKIKI</sequence>